<dbReference type="Gene3D" id="3.20.20.190">
    <property type="entry name" value="Phosphatidylinositol (PI) phosphodiesterase"/>
    <property type="match status" value="1"/>
</dbReference>
<proteinExistence type="predicted"/>
<sequence length="286" mass="31892">MKNVYALFILIVVLGCKSNNTIIKTSKPIEVFRVSSEGVPVISAHRGGKGLVGYPENCLETMMHISDSIPVVFEIDIAKTKDNRLVLMHDNSIVRTTNGSGLVSNLTLQTLKTYVLKDDFGSGTSFKIPTLVEVLKWVKTSQVFLTIDIKHNVDVSEVIDVIRNEEAEDHCILITYDLEQAKKAYELAPELLLSVSARNFKEWNTLINSGIPFQNMLAFTGTRLSDTSLFDAIHSKDVLCILGTLGNLDRRAKARGDHLYNNWKKLGIDIIATDRPFKANKALKNN</sequence>
<accession>A0ABU2YLR8</accession>
<organism evidence="2 3">
    <name type="scientific">Microcosmobacter mediterraneus</name>
    <dbReference type="NCBI Taxonomy" id="3075607"/>
    <lineage>
        <taxon>Bacteria</taxon>
        <taxon>Pseudomonadati</taxon>
        <taxon>Bacteroidota</taxon>
        <taxon>Flavobacteriia</taxon>
        <taxon>Flavobacteriales</taxon>
        <taxon>Flavobacteriaceae</taxon>
        <taxon>Microcosmobacter</taxon>
    </lineage>
</organism>
<feature type="domain" description="GP-PDE" evidence="1">
    <location>
        <begin position="40"/>
        <end position="283"/>
    </location>
</feature>
<name>A0ABU2YLR8_9FLAO</name>
<dbReference type="RefSeq" id="WP_311427869.1">
    <property type="nucleotide sequence ID" value="NZ_JAVRIA010000006.1"/>
</dbReference>
<evidence type="ECO:0000259" key="1">
    <source>
        <dbReference type="PROSITE" id="PS51704"/>
    </source>
</evidence>
<reference evidence="2 3" key="1">
    <citation type="submission" date="2023-09" db="EMBL/GenBank/DDBJ databases">
        <authorList>
            <person name="Rey-Velasco X."/>
        </authorList>
    </citation>
    <scope>NUCLEOTIDE SEQUENCE [LARGE SCALE GENOMIC DNA]</scope>
    <source>
        <strain evidence="2 3">W332</strain>
    </source>
</reference>
<evidence type="ECO:0000313" key="3">
    <source>
        <dbReference type="Proteomes" id="UP001259492"/>
    </source>
</evidence>
<dbReference type="CDD" id="cd08566">
    <property type="entry name" value="GDPD_AtGDE_like"/>
    <property type="match status" value="1"/>
</dbReference>
<dbReference type="Pfam" id="PF03009">
    <property type="entry name" value="GDPD"/>
    <property type="match status" value="1"/>
</dbReference>
<dbReference type="InterPro" id="IPR017946">
    <property type="entry name" value="PLC-like_Pdiesterase_TIM-brl"/>
</dbReference>
<keyword evidence="3" id="KW-1185">Reference proteome</keyword>
<evidence type="ECO:0000313" key="2">
    <source>
        <dbReference type="EMBL" id="MDT0559103.1"/>
    </source>
</evidence>
<protein>
    <submittedName>
        <fullName evidence="2">Glycerophosphodiester phosphodiesterase family protein</fullName>
    </submittedName>
</protein>
<gene>
    <name evidence="2" type="ORF">RM697_10610</name>
</gene>
<dbReference type="PANTHER" id="PTHR46320">
    <property type="entry name" value="GLYCEROPHOSPHODIESTER PHOSPHODIESTERASE 1"/>
    <property type="match status" value="1"/>
</dbReference>
<comment type="caution">
    <text evidence="2">The sequence shown here is derived from an EMBL/GenBank/DDBJ whole genome shotgun (WGS) entry which is preliminary data.</text>
</comment>
<dbReference type="PANTHER" id="PTHR46320:SF1">
    <property type="entry name" value="GLYCEROPHOSPHODIESTER PHOSPHODIESTERASE 1"/>
    <property type="match status" value="1"/>
</dbReference>
<dbReference type="Proteomes" id="UP001259492">
    <property type="component" value="Unassembled WGS sequence"/>
</dbReference>
<dbReference type="PROSITE" id="PS51257">
    <property type="entry name" value="PROKAR_LIPOPROTEIN"/>
    <property type="match status" value="1"/>
</dbReference>
<dbReference type="PROSITE" id="PS51704">
    <property type="entry name" value="GP_PDE"/>
    <property type="match status" value="1"/>
</dbReference>
<dbReference type="EMBL" id="JAVRIA010000006">
    <property type="protein sequence ID" value="MDT0559103.1"/>
    <property type="molecule type" value="Genomic_DNA"/>
</dbReference>
<dbReference type="SUPFAM" id="SSF51695">
    <property type="entry name" value="PLC-like phosphodiesterases"/>
    <property type="match status" value="1"/>
</dbReference>
<dbReference type="InterPro" id="IPR030395">
    <property type="entry name" value="GP_PDE_dom"/>
</dbReference>